<keyword evidence="1" id="KW-0472">Membrane</keyword>
<evidence type="ECO:0000259" key="2">
    <source>
        <dbReference type="Pfam" id="PF26604"/>
    </source>
</evidence>
<protein>
    <recommendedName>
        <fullName evidence="2">CBU-0592-like domain-containing protein</fullName>
    </recommendedName>
</protein>
<evidence type="ECO:0000256" key="1">
    <source>
        <dbReference type="SAM" id="Phobius"/>
    </source>
</evidence>
<name>A0A6N7ZFN2_9MICO</name>
<feature type="transmembrane region" description="Helical" evidence="1">
    <location>
        <begin position="6"/>
        <end position="27"/>
    </location>
</feature>
<dbReference type="RefSeq" id="WP_024842348.1">
    <property type="nucleotide sequence ID" value="NZ_JAAFAN010000008.1"/>
</dbReference>
<accession>A0A6N7ZFN2</accession>
<gene>
    <name evidence="3" type="ORF">GJV82_04780</name>
    <name evidence="4" type="ORF">GYH36_03675</name>
</gene>
<sequence length="138" mass="13743">MPVTLDAIVMFLGWIGAAAGVVAYAMVSRGRWAASSAPFQLTNLTAAGLMGMVAAANGVWPSVAANLVWIVIGTQAIVVLVRARARRRTAAEAVAAVTPTVAAVAPAVAVGTVTAPAPAPEAVLADADTSPREVGLAA</sequence>
<reference evidence="4" key="2">
    <citation type="submission" date="2020-01" db="EMBL/GenBank/DDBJ databases">
        <authorList>
            <person name="Aviles F."/>
            <person name="Meyer T.E."/>
            <person name="Kyndt J.A."/>
        </authorList>
    </citation>
    <scope>NUCLEOTIDE SEQUENCE</scope>
    <source>
        <strain evidence="4">SE3</strain>
    </source>
</reference>
<organism evidence="3 5">
    <name type="scientific">Cellulosimicrobium composti</name>
    <dbReference type="NCBI Taxonomy" id="2672572"/>
    <lineage>
        <taxon>Bacteria</taxon>
        <taxon>Bacillati</taxon>
        <taxon>Actinomycetota</taxon>
        <taxon>Actinomycetes</taxon>
        <taxon>Micrococcales</taxon>
        <taxon>Promicromonosporaceae</taxon>
        <taxon>Cellulosimicrobium</taxon>
    </lineage>
</organism>
<dbReference type="InterPro" id="IPR058058">
    <property type="entry name" value="CBU_0592-like"/>
</dbReference>
<evidence type="ECO:0000313" key="3">
    <source>
        <dbReference type="EMBL" id="MTG88267.1"/>
    </source>
</evidence>
<keyword evidence="1" id="KW-0812">Transmembrane</keyword>
<dbReference type="Proteomes" id="UP000471672">
    <property type="component" value="Unassembled WGS sequence"/>
</dbReference>
<dbReference type="EMBL" id="JAAFAN010000008">
    <property type="protein sequence ID" value="NDO88569.1"/>
    <property type="molecule type" value="Genomic_DNA"/>
</dbReference>
<dbReference type="AlphaFoldDB" id="A0A6N7ZFN2"/>
<keyword evidence="6" id="KW-1185">Reference proteome</keyword>
<proteinExistence type="predicted"/>
<evidence type="ECO:0000313" key="5">
    <source>
        <dbReference type="Proteomes" id="UP000440668"/>
    </source>
</evidence>
<feature type="domain" description="CBU-0592-like" evidence="2">
    <location>
        <begin position="11"/>
        <end position="84"/>
    </location>
</feature>
<reference evidence="3 5" key="1">
    <citation type="submission" date="2019-11" db="EMBL/GenBank/DDBJ databases">
        <title>Cellulosimicrobium composti sp. nov. isolated from a compost.</title>
        <authorList>
            <person name="Yang Y."/>
        </authorList>
    </citation>
    <scope>NUCLEOTIDE SEQUENCE [LARGE SCALE GENOMIC DNA]</scope>
    <source>
        <strain evidence="3 5">BIT-GX5</strain>
    </source>
</reference>
<evidence type="ECO:0000313" key="6">
    <source>
        <dbReference type="Proteomes" id="UP000471672"/>
    </source>
</evidence>
<comment type="caution">
    <text evidence="3">The sequence shown here is derived from an EMBL/GenBank/DDBJ whole genome shotgun (WGS) entry which is preliminary data.</text>
</comment>
<dbReference type="Proteomes" id="UP000440668">
    <property type="component" value="Unassembled WGS sequence"/>
</dbReference>
<dbReference type="NCBIfam" id="NF047864">
    <property type="entry name" value="CBU_0592_membra"/>
    <property type="match status" value="1"/>
</dbReference>
<dbReference type="EMBL" id="WMKA01000007">
    <property type="protein sequence ID" value="MTG88267.1"/>
    <property type="molecule type" value="Genomic_DNA"/>
</dbReference>
<keyword evidence="1" id="KW-1133">Transmembrane helix</keyword>
<reference evidence="4 6" key="3">
    <citation type="journal article" date="2021" name="Arch. Microbiol.">
        <title>Cellulosimicrobium fucosivorans sp. nov., isolated from San Elijo Lagoon, contains a fucose metabolic pathway linked to carotenoid production.</title>
        <authorList>
            <person name="Aviles F.A."/>
            <person name="Kyndt J.A."/>
        </authorList>
    </citation>
    <scope>NUCLEOTIDE SEQUENCE [LARGE SCALE GENOMIC DNA]</scope>
    <source>
        <strain evidence="4 6">SE3</strain>
    </source>
</reference>
<dbReference type="Pfam" id="PF26604">
    <property type="entry name" value="CBU_0592"/>
    <property type="match status" value="1"/>
</dbReference>
<feature type="transmembrane region" description="Helical" evidence="1">
    <location>
        <begin position="63"/>
        <end position="81"/>
    </location>
</feature>
<evidence type="ECO:0000313" key="4">
    <source>
        <dbReference type="EMBL" id="NDO88569.1"/>
    </source>
</evidence>